<keyword evidence="3 7" id="KW-0479">Metal-binding</keyword>
<feature type="compositionally biased region" description="Low complexity" evidence="8">
    <location>
        <begin position="13"/>
        <end position="22"/>
    </location>
</feature>
<dbReference type="GO" id="GO:0005506">
    <property type="term" value="F:iron ion binding"/>
    <property type="evidence" value="ECO:0007669"/>
    <property type="project" value="InterPro"/>
</dbReference>
<dbReference type="AlphaFoldDB" id="A0A7H1PRC0"/>
<proteinExistence type="inferred from homology"/>
<dbReference type="SUPFAM" id="SSF48264">
    <property type="entry name" value="Cytochrome P450"/>
    <property type="match status" value="1"/>
</dbReference>
<comment type="similarity">
    <text evidence="1 7">Belongs to the cytochrome P450 family.</text>
</comment>
<evidence type="ECO:0000256" key="5">
    <source>
        <dbReference type="ARBA" id="ARBA00023004"/>
    </source>
</evidence>
<dbReference type="PANTHER" id="PTHR46696">
    <property type="entry name" value="P450, PUTATIVE (EUROFUNG)-RELATED"/>
    <property type="match status" value="1"/>
</dbReference>
<dbReference type="InterPro" id="IPR002397">
    <property type="entry name" value="Cyt_P450_B"/>
</dbReference>
<evidence type="ECO:0000256" key="2">
    <source>
        <dbReference type="ARBA" id="ARBA00022617"/>
    </source>
</evidence>
<evidence type="ECO:0000313" key="9">
    <source>
        <dbReference type="EMBL" id="QNT90600.1"/>
    </source>
</evidence>
<reference evidence="9 10" key="1">
    <citation type="submission" date="2020-04" db="EMBL/GenBank/DDBJ databases">
        <title>Characterization and engineering of Streptomyces griseofuscus DSM40191 as a potential heterologous host for expression of BGCs.</title>
        <authorList>
            <person name="Gren T."/>
            <person name="Whitford C.M."/>
            <person name="Mohite O.S."/>
            <person name="Joergensen T.S."/>
            <person name="Nielsen J.B."/>
            <person name="Lee S.Y."/>
            <person name="Weber T."/>
        </authorList>
    </citation>
    <scope>NUCLEOTIDE SEQUENCE [LARGE SCALE GENOMIC DNA]</scope>
    <source>
        <strain evidence="9 10">DSM 40191</strain>
    </source>
</reference>
<keyword evidence="6 7" id="KW-0503">Monooxygenase</keyword>
<organism evidence="9 10">
    <name type="scientific">Streptomyces griseofuscus</name>
    <dbReference type="NCBI Taxonomy" id="146922"/>
    <lineage>
        <taxon>Bacteria</taxon>
        <taxon>Bacillati</taxon>
        <taxon>Actinomycetota</taxon>
        <taxon>Actinomycetes</taxon>
        <taxon>Kitasatosporales</taxon>
        <taxon>Streptomycetaceae</taxon>
        <taxon>Streptomyces</taxon>
    </lineage>
</organism>
<evidence type="ECO:0000256" key="4">
    <source>
        <dbReference type="ARBA" id="ARBA00023002"/>
    </source>
</evidence>
<dbReference type="KEGG" id="sgf:HEP81_00263"/>
<dbReference type="PRINTS" id="PR00359">
    <property type="entry name" value="BP450"/>
</dbReference>
<evidence type="ECO:0000256" key="1">
    <source>
        <dbReference type="ARBA" id="ARBA00010617"/>
    </source>
</evidence>
<dbReference type="GO" id="GO:0004497">
    <property type="term" value="F:monooxygenase activity"/>
    <property type="evidence" value="ECO:0007669"/>
    <property type="project" value="UniProtKB-KW"/>
</dbReference>
<evidence type="ECO:0000313" key="10">
    <source>
        <dbReference type="Proteomes" id="UP000516422"/>
    </source>
</evidence>
<evidence type="ECO:0000256" key="3">
    <source>
        <dbReference type="ARBA" id="ARBA00022723"/>
    </source>
</evidence>
<evidence type="ECO:0000256" key="6">
    <source>
        <dbReference type="ARBA" id="ARBA00023033"/>
    </source>
</evidence>
<accession>A0A7H1PRC0</accession>
<dbReference type="InterPro" id="IPR017972">
    <property type="entry name" value="Cyt_P450_CS"/>
</dbReference>
<dbReference type="EMBL" id="CP051006">
    <property type="protein sequence ID" value="QNT90600.1"/>
    <property type="molecule type" value="Genomic_DNA"/>
</dbReference>
<sequence>MRHMSDVPVGQEASGPPDDAADSAAVPGAVCCSFDFSDGLTFDPLLTHLMEQGAVTRIRLPYGEHEAWLVTSFDGVRQVTTDAHLSRAAIVGRDYPRLTPEPIVSAESVNVLDPPHSTRLRRLAARAFTHASVERMKPAIERVAGGLLEKMAEHGPPVDLARHLSARLPGHTICELLDVPVADRTELLHRTQQMLATSPKAQPAAAAAKAHLRAYFTALVAERRTTPGEDLISRMTAPSPEDEEPLSDQEAAVLALTLILSGNDTATCQISNIVYTLLTRPGLWAHLLHHRDELPATLDELLRYLPFRKGVGIPRLALEDVEICGSRIRAGDYVHVSYLTANRDPAVFPHPDVLDPHRPAHPHMTFGWGGHHCLATHLALAELHTAVNALLTRFPRLQLAVPAHELRWDTATIRRFPLHLPVTW</sequence>
<keyword evidence="5 7" id="KW-0408">Iron</keyword>
<dbReference type="GO" id="GO:0020037">
    <property type="term" value="F:heme binding"/>
    <property type="evidence" value="ECO:0007669"/>
    <property type="project" value="InterPro"/>
</dbReference>
<keyword evidence="2 7" id="KW-0349">Heme</keyword>
<evidence type="ECO:0000256" key="8">
    <source>
        <dbReference type="SAM" id="MobiDB-lite"/>
    </source>
</evidence>
<name>A0A7H1PRC0_9ACTN</name>
<dbReference type="GO" id="GO:0016705">
    <property type="term" value="F:oxidoreductase activity, acting on paired donors, with incorporation or reduction of molecular oxygen"/>
    <property type="evidence" value="ECO:0007669"/>
    <property type="project" value="InterPro"/>
</dbReference>
<dbReference type="Gene3D" id="1.10.630.10">
    <property type="entry name" value="Cytochrome P450"/>
    <property type="match status" value="1"/>
</dbReference>
<dbReference type="CDD" id="cd11031">
    <property type="entry name" value="Cyp158A-like"/>
    <property type="match status" value="1"/>
</dbReference>
<dbReference type="InterPro" id="IPR036396">
    <property type="entry name" value="Cyt_P450_sf"/>
</dbReference>
<dbReference type="PROSITE" id="PS00086">
    <property type="entry name" value="CYTOCHROME_P450"/>
    <property type="match status" value="1"/>
</dbReference>
<dbReference type="PANTHER" id="PTHR46696:SF1">
    <property type="entry name" value="CYTOCHROME P450 YJIB-RELATED"/>
    <property type="match status" value="1"/>
</dbReference>
<feature type="region of interest" description="Disordered" evidence="8">
    <location>
        <begin position="1"/>
        <end position="22"/>
    </location>
</feature>
<dbReference type="FunFam" id="1.10.630.10:FF:000018">
    <property type="entry name" value="Cytochrome P450 monooxygenase"/>
    <property type="match status" value="1"/>
</dbReference>
<dbReference type="InterPro" id="IPR001128">
    <property type="entry name" value="Cyt_P450"/>
</dbReference>
<protein>
    <submittedName>
        <fullName evidence="9">Cytochrome P450</fullName>
    </submittedName>
</protein>
<keyword evidence="4 7" id="KW-0560">Oxidoreductase</keyword>
<dbReference type="Pfam" id="PF00067">
    <property type="entry name" value="p450"/>
    <property type="match status" value="1"/>
</dbReference>
<evidence type="ECO:0000256" key="7">
    <source>
        <dbReference type="RuleBase" id="RU000461"/>
    </source>
</evidence>
<dbReference type="Proteomes" id="UP000516422">
    <property type="component" value="Chromosome"/>
</dbReference>
<gene>
    <name evidence="9" type="ORF">HEP81_00263</name>
</gene>